<sequence length="372" mass="37818">MPMTLSSALSSALARLSAPSVTMLLAALSCVWAAPALAATDAPLATAPAQAAGSARAVSYDGVVEAVRQTQIAAQVPGAVVELAVHAGDRVAAGQLLARIDARSADQGAAASAAQVQAARAGLAVAQGEFERQQQLHAKKYISAAALERAEGQLKAARAQVQAQSAQAGAARTGAGLHTVRAPYAGVVAEVPVQLGDMAMPGRPLLTLYDPSALRVTASVPQSAMAKLAGTNLGAAQVRIELPGVPADQQPQVTRVQLLPTVDSGTHTQQLRAELPAQFAHAVPGMFARLWLAAVPVDSKAADAPQAGVTVPLASVLRRGEMTGVYVPDAQGRPLLRQVRLGPVVGDRVEILSGVAPGEAVVLDPLAVGSAR</sequence>
<dbReference type="Gene3D" id="2.40.420.20">
    <property type="match status" value="1"/>
</dbReference>
<name>A0A2S0MYL6_9BURK</name>
<dbReference type="Gene3D" id="2.40.50.100">
    <property type="match status" value="1"/>
</dbReference>
<reference evidence="5 6" key="1">
    <citation type="submission" date="2018-03" db="EMBL/GenBank/DDBJ databases">
        <title>Genome sequencing of Simplicispira sp.</title>
        <authorList>
            <person name="Kim S.-J."/>
            <person name="Heo J."/>
            <person name="Kwon S.-W."/>
        </authorList>
    </citation>
    <scope>NUCLEOTIDE SEQUENCE [LARGE SCALE GENOMIC DNA]</scope>
    <source>
        <strain evidence="5 6">SC1-8</strain>
    </source>
</reference>
<comment type="similarity">
    <text evidence="1">Belongs to the membrane fusion protein (MFP) (TC 8.A.1) family.</text>
</comment>
<feature type="domain" description="Multidrug resistance protein MdtA-like barrel-sandwich hybrid" evidence="3">
    <location>
        <begin position="68"/>
        <end position="203"/>
    </location>
</feature>
<dbReference type="KEGG" id="simp:C6571_06380"/>
<dbReference type="OrthoDB" id="9806939at2"/>
<dbReference type="AlphaFoldDB" id="A0A2S0MYL6"/>
<evidence type="ECO:0000256" key="2">
    <source>
        <dbReference type="SAM" id="SignalP"/>
    </source>
</evidence>
<protein>
    <submittedName>
        <fullName evidence="5">Efflux RND transporter periplasmic adaptor subunit</fullName>
    </submittedName>
</protein>
<accession>A0A2S0MYL6</accession>
<dbReference type="Pfam" id="PF25954">
    <property type="entry name" value="Beta-barrel_RND_2"/>
    <property type="match status" value="1"/>
</dbReference>
<dbReference type="Pfam" id="PF25917">
    <property type="entry name" value="BSH_RND"/>
    <property type="match status" value="1"/>
</dbReference>
<dbReference type="SUPFAM" id="SSF111369">
    <property type="entry name" value="HlyD-like secretion proteins"/>
    <property type="match status" value="1"/>
</dbReference>
<evidence type="ECO:0000256" key="1">
    <source>
        <dbReference type="ARBA" id="ARBA00009477"/>
    </source>
</evidence>
<keyword evidence="6" id="KW-1185">Reference proteome</keyword>
<feature type="domain" description="CusB-like beta-barrel" evidence="4">
    <location>
        <begin position="216"/>
        <end position="293"/>
    </location>
</feature>
<feature type="signal peptide" evidence="2">
    <location>
        <begin position="1"/>
        <end position="38"/>
    </location>
</feature>
<evidence type="ECO:0000313" key="6">
    <source>
        <dbReference type="Proteomes" id="UP000239326"/>
    </source>
</evidence>
<dbReference type="Proteomes" id="UP000239326">
    <property type="component" value="Chromosome"/>
</dbReference>
<evidence type="ECO:0000313" key="5">
    <source>
        <dbReference type="EMBL" id="AVO40965.1"/>
    </source>
</evidence>
<organism evidence="5 6">
    <name type="scientific">Simplicispira suum</name>
    <dbReference type="NCBI Taxonomy" id="2109915"/>
    <lineage>
        <taxon>Bacteria</taxon>
        <taxon>Pseudomonadati</taxon>
        <taxon>Pseudomonadota</taxon>
        <taxon>Betaproteobacteria</taxon>
        <taxon>Burkholderiales</taxon>
        <taxon>Comamonadaceae</taxon>
        <taxon>Simplicispira</taxon>
    </lineage>
</organism>
<dbReference type="GO" id="GO:0015562">
    <property type="term" value="F:efflux transmembrane transporter activity"/>
    <property type="evidence" value="ECO:0007669"/>
    <property type="project" value="TreeGrafter"/>
</dbReference>
<dbReference type="NCBIfam" id="TIGR01730">
    <property type="entry name" value="RND_mfp"/>
    <property type="match status" value="1"/>
</dbReference>
<gene>
    <name evidence="5" type="ORF">C6571_06380</name>
</gene>
<keyword evidence="2" id="KW-0732">Signal</keyword>
<dbReference type="Gene3D" id="2.40.30.170">
    <property type="match status" value="1"/>
</dbReference>
<evidence type="ECO:0000259" key="3">
    <source>
        <dbReference type="Pfam" id="PF25917"/>
    </source>
</evidence>
<dbReference type="InterPro" id="IPR058625">
    <property type="entry name" value="MdtA-like_BSH"/>
</dbReference>
<evidence type="ECO:0000259" key="4">
    <source>
        <dbReference type="Pfam" id="PF25954"/>
    </source>
</evidence>
<feature type="chain" id="PRO_5015533713" evidence="2">
    <location>
        <begin position="39"/>
        <end position="372"/>
    </location>
</feature>
<dbReference type="EMBL" id="CP027669">
    <property type="protein sequence ID" value="AVO40965.1"/>
    <property type="molecule type" value="Genomic_DNA"/>
</dbReference>
<dbReference type="GO" id="GO:1990281">
    <property type="term" value="C:efflux pump complex"/>
    <property type="evidence" value="ECO:0007669"/>
    <property type="project" value="TreeGrafter"/>
</dbReference>
<dbReference type="PANTHER" id="PTHR30469">
    <property type="entry name" value="MULTIDRUG RESISTANCE PROTEIN MDTA"/>
    <property type="match status" value="1"/>
</dbReference>
<dbReference type="InterPro" id="IPR058792">
    <property type="entry name" value="Beta-barrel_RND_2"/>
</dbReference>
<dbReference type="Gene3D" id="1.10.287.470">
    <property type="entry name" value="Helix hairpin bin"/>
    <property type="match status" value="1"/>
</dbReference>
<dbReference type="PANTHER" id="PTHR30469:SF18">
    <property type="entry name" value="RESISTANCE-NODULATION-CELL DIVISION (RND) EFFLUX MEMBRANE FUSION PROTEIN-RELATED"/>
    <property type="match status" value="1"/>
</dbReference>
<dbReference type="InterPro" id="IPR006143">
    <property type="entry name" value="RND_pump_MFP"/>
</dbReference>
<proteinExistence type="inferred from homology"/>